<dbReference type="AlphaFoldDB" id="A0A392S1L3"/>
<proteinExistence type="predicted"/>
<dbReference type="EMBL" id="LXQA010308926">
    <property type="protein sequence ID" value="MCI42783.1"/>
    <property type="molecule type" value="Genomic_DNA"/>
</dbReference>
<organism evidence="1 2">
    <name type="scientific">Trifolium medium</name>
    <dbReference type="NCBI Taxonomy" id="97028"/>
    <lineage>
        <taxon>Eukaryota</taxon>
        <taxon>Viridiplantae</taxon>
        <taxon>Streptophyta</taxon>
        <taxon>Embryophyta</taxon>
        <taxon>Tracheophyta</taxon>
        <taxon>Spermatophyta</taxon>
        <taxon>Magnoliopsida</taxon>
        <taxon>eudicotyledons</taxon>
        <taxon>Gunneridae</taxon>
        <taxon>Pentapetalae</taxon>
        <taxon>rosids</taxon>
        <taxon>fabids</taxon>
        <taxon>Fabales</taxon>
        <taxon>Fabaceae</taxon>
        <taxon>Papilionoideae</taxon>
        <taxon>50 kb inversion clade</taxon>
        <taxon>NPAAA clade</taxon>
        <taxon>Hologalegina</taxon>
        <taxon>IRL clade</taxon>
        <taxon>Trifolieae</taxon>
        <taxon>Trifolium</taxon>
    </lineage>
</organism>
<comment type="caution">
    <text evidence="1">The sequence shown here is derived from an EMBL/GenBank/DDBJ whole genome shotgun (WGS) entry which is preliminary data.</text>
</comment>
<evidence type="ECO:0000313" key="2">
    <source>
        <dbReference type="Proteomes" id="UP000265520"/>
    </source>
</evidence>
<reference evidence="1 2" key="1">
    <citation type="journal article" date="2018" name="Front. Plant Sci.">
        <title>Red Clover (Trifolium pratense) and Zigzag Clover (T. medium) - A Picture of Genomic Similarities and Differences.</title>
        <authorList>
            <person name="Dluhosova J."/>
            <person name="Istvanek J."/>
            <person name="Nedelnik J."/>
            <person name="Repkova J."/>
        </authorList>
    </citation>
    <scope>NUCLEOTIDE SEQUENCE [LARGE SCALE GENOMIC DNA]</scope>
    <source>
        <strain evidence="2">cv. 10/8</strain>
        <tissue evidence="1">Leaf</tissue>
    </source>
</reference>
<keyword evidence="2" id="KW-1185">Reference proteome</keyword>
<name>A0A392S1L3_9FABA</name>
<evidence type="ECO:0000313" key="1">
    <source>
        <dbReference type="EMBL" id="MCI42783.1"/>
    </source>
</evidence>
<feature type="non-terminal residue" evidence="1">
    <location>
        <position position="35"/>
    </location>
</feature>
<protein>
    <submittedName>
        <fullName evidence="1">Uncharacterized protein</fullName>
    </submittedName>
</protein>
<accession>A0A392S1L3</accession>
<dbReference type="Proteomes" id="UP000265520">
    <property type="component" value="Unassembled WGS sequence"/>
</dbReference>
<sequence length="35" mass="4040">MCLSNKHFARTTKYYLTKDDTMSPEDLAGFELLKA</sequence>